<dbReference type="CDD" id="cd22641">
    <property type="entry name" value="C24-like"/>
    <property type="match status" value="1"/>
</dbReference>
<reference evidence="1 2" key="1">
    <citation type="submission" date="2021-05" db="EMBL/GenBank/DDBJ databases">
        <title>A Polyphasic approach of four new species of the genus Ohtaekwangia: Ohtaekwangia histidinii sp. nov., Ohtaekwangia cretensis sp. nov., Ohtaekwangia indiensis sp. nov., Ohtaekwangia reichenbachii sp. nov. from diverse environment.</title>
        <authorList>
            <person name="Octaviana S."/>
        </authorList>
    </citation>
    <scope>NUCLEOTIDE SEQUENCE [LARGE SCALE GENOMIC DNA]</scope>
    <source>
        <strain evidence="1 2">PWU20</strain>
    </source>
</reference>
<comment type="caution">
    <text evidence="1">The sequence shown here is derived from an EMBL/GenBank/DDBJ whole genome shotgun (WGS) entry which is preliminary data.</text>
</comment>
<name>A0ABS5VPL6_9BACT</name>
<accession>A0ABS5VPL6</accession>
<gene>
    <name evidence="1" type="ORF">KK060_06735</name>
</gene>
<evidence type="ECO:0000313" key="1">
    <source>
        <dbReference type="EMBL" id="MBT1702968.1"/>
    </source>
</evidence>
<dbReference type="CDD" id="cd19958">
    <property type="entry name" value="pyocin_knob"/>
    <property type="match status" value="1"/>
</dbReference>
<organism evidence="1 2">
    <name type="scientific">Chryseosolibacter indicus</name>
    <dbReference type="NCBI Taxonomy" id="2782351"/>
    <lineage>
        <taxon>Bacteria</taxon>
        <taxon>Pseudomonadati</taxon>
        <taxon>Bacteroidota</taxon>
        <taxon>Cytophagia</taxon>
        <taxon>Cytophagales</taxon>
        <taxon>Chryseotaleaceae</taxon>
        <taxon>Chryseosolibacter</taxon>
    </lineage>
</organism>
<sequence length="260" mass="27153">MYKRIDFTQLEGFGLTQDDFEFMQSSYREAVSAMAGLLGDLVIVSGVQLSGGNYTNGWVAINGELLPFVGGLVASNIIIEETTNTNLFEDGNEKVVYYTRVAKLANSGGNAFSSFVRLDTLKQMKQNITNAQNSANSAEEIATDAAASANNRVLKTGDTMTGPLVIPSGTQSGHAVNKSQLDAKVNAGVAGSDPNAVPLNSSYSIMAGQGNNFPAAGANFICITAATSQVAVQISGTGAGDIYVRGNNGSSWNSWLLGNS</sequence>
<protein>
    <submittedName>
        <fullName evidence="1">Uncharacterized protein</fullName>
    </submittedName>
</protein>
<dbReference type="Proteomes" id="UP000772618">
    <property type="component" value="Unassembled WGS sequence"/>
</dbReference>
<dbReference type="RefSeq" id="WP_254152938.1">
    <property type="nucleotide sequence ID" value="NZ_JAHESD010000010.1"/>
</dbReference>
<keyword evidence="2" id="KW-1185">Reference proteome</keyword>
<dbReference type="EMBL" id="JAHESD010000010">
    <property type="protein sequence ID" value="MBT1702968.1"/>
    <property type="molecule type" value="Genomic_DNA"/>
</dbReference>
<proteinExistence type="predicted"/>
<evidence type="ECO:0000313" key="2">
    <source>
        <dbReference type="Proteomes" id="UP000772618"/>
    </source>
</evidence>